<proteinExistence type="inferred from homology"/>
<comment type="caution">
    <text evidence="6">The sequence shown here is derived from an EMBL/GenBank/DDBJ whole genome shotgun (WGS) entry which is preliminary data.</text>
</comment>
<evidence type="ECO:0000256" key="2">
    <source>
        <dbReference type="ARBA" id="ARBA00022857"/>
    </source>
</evidence>
<organism evidence="6 7">
    <name type="scientific">Friedmanniomyces simplex</name>
    <dbReference type="NCBI Taxonomy" id="329884"/>
    <lineage>
        <taxon>Eukaryota</taxon>
        <taxon>Fungi</taxon>
        <taxon>Dikarya</taxon>
        <taxon>Ascomycota</taxon>
        <taxon>Pezizomycotina</taxon>
        <taxon>Dothideomycetes</taxon>
        <taxon>Dothideomycetidae</taxon>
        <taxon>Mycosphaerellales</taxon>
        <taxon>Teratosphaeriaceae</taxon>
        <taxon>Friedmanniomyces</taxon>
    </lineage>
</organism>
<reference evidence="6 7" key="1">
    <citation type="submission" date="2017-03" db="EMBL/GenBank/DDBJ databases">
        <title>Genomes of endolithic fungi from Antarctica.</title>
        <authorList>
            <person name="Coleine C."/>
            <person name="Masonjones S."/>
            <person name="Stajich J.E."/>
        </authorList>
    </citation>
    <scope>NUCLEOTIDE SEQUENCE [LARGE SCALE GENOMIC DNA]</scope>
    <source>
        <strain evidence="6 7">CCFEE 5184</strain>
    </source>
</reference>
<dbReference type="PRINTS" id="PR00080">
    <property type="entry name" value="SDRFAMILY"/>
</dbReference>
<dbReference type="PROSITE" id="PS00061">
    <property type="entry name" value="ADH_SHORT"/>
    <property type="match status" value="1"/>
</dbReference>
<dbReference type="EMBL" id="NAJQ01000211">
    <property type="protein sequence ID" value="TKA74852.1"/>
    <property type="molecule type" value="Genomic_DNA"/>
</dbReference>
<dbReference type="PRINTS" id="PR00081">
    <property type="entry name" value="GDHRDH"/>
</dbReference>
<accession>A0A4U0XDJ3</accession>
<dbReference type="Gene3D" id="3.40.50.720">
    <property type="entry name" value="NAD(P)-binding Rossmann-like Domain"/>
    <property type="match status" value="1"/>
</dbReference>
<evidence type="ECO:0000256" key="1">
    <source>
        <dbReference type="ARBA" id="ARBA00006484"/>
    </source>
</evidence>
<dbReference type="PANTHER" id="PTHR44196:SF1">
    <property type="entry name" value="DEHYDROGENASE_REDUCTASE SDR FAMILY MEMBER 7B"/>
    <property type="match status" value="1"/>
</dbReference>
<name>A0A4U0XDJ3_9PEZI</name>
<dbReference type="InterPro" id="IPR002347">
    <property type="entry name" value="SDR_fam"/>
</dbReference>
<evidence type="ECO:0000313" key="7">
    <source>
        <dbReference type="Proteomes" id="UP000309340"/>
    </source>
</evidence>
<keyword evidence="7" id="KW-1185">Reference proteome</keyword>
<dbReference type="GO" id="GO:0016491">
    <property type="term" value="F:oxidoreductase activity"/>
    <property type="evidence" value="ECO:0007669"/>
    <property type="project" value="UniProtKB-KW"/>
</dbReference>
<dbReference type="Pfam" id="PF00106">
    <property type="entry name" value="adh_short"/>
    <property type="match status" value="1"/>
</dbReference>
<dbReference type="Proteomes" id="UP000309340">
    <property type="component" value="Unassembled WGS sequence"/>
</dbReference>
<dbReference type="InterPro" id="IPR020904">
    <property type="entry name" value="Sc_DH/Rdtase_CS"/>
</dbReference>
<comment type="similarity">
    <text evidence="1 5">Belongs to the short-chain dehydrogenases/reductases (SDR) family.</text>
</comment>
<evidence type="ECO:0000256" key="3">
    <source>
        <dbReference type="ARBA" id="ARBA00023002"/>
    </source>
</evidence>
<dbReference type="OrthoDB" id="1933717at2759"/>
<keyword evidence="3" id="KW-0560">Oxidoreductase</keyword>
<evidence type="ECO:0000313" key="6">
    <source>
        <dbReference type="EMBL" id="TKA74852.1"/>
    </source>
</evidence>
<protein>
    <recommendedName>
        <fullName evidence="8">NAD(P)-binding protein</fullName>
    </recommendedName>
</protein>
<dbReference type="CDD" id="cd05233">
    <property type="entry name" value="SDR_c"/>
    <property type="match status" value="1"/>
</dbReference>
<keyword evidence="2" id="KW-0521">NADP</keyword>
<dbReference type="InterPro" id="IPR036291">
    <property type="entry name" value="NAD(P)-bd_dom_sf"/>
</dbReference>
<evidence type="ECO:0008006" key="8">
    <source>
        <dbReference type="Google" id="ProtNLM"/>
    </source>
</evidence>
<evidence type="ECO:0000256" key="4">
    <source>
        <dbReference type="ARBA" id="ARBA00037096"/>
    </source>
</evidence>
<sequence length="303" mass="32794">MVDVLQYKSPGTQHLANGWDFVPTLHNDTYDFISPGKLDLKDRAVLITGASKGIGYETALSFARAGASQIAIGARSSLATLEKDIATAAQQAGRPPPQILAFQMDVTDYPSVASAASKLEHAFGRLDILINNAGACEPFRPILDSDPEEWTHTWRVNVFGTYHVTRAFLPLLLKTRQGQKQILTLTSIGATVVLPGGSGYNTSKLALARFGEAIGAEYPEILSYSVHPGGVATELASGLPEALQPLLTDSPRLAGDTLAWLTAERRGFLQGRYVSVTWDMGELVGKRGKIEGEDLLRMRMRVD</sequence>
<dbReference type="SUPFAM" id="SSF51735">
    <property type="entry name" value="NAD(P)-binding Rossmann-fold domains"/>
    <property type="match status" value="1"/>
</dbReference>
<dbReference type="STRING" id="329884.A0A4U0XDJ3"/>
<gene>
    <name evidence="6" type="ORF">B0A55_05334</name>
</gene>
<comment type="function">
    <text evidence="4">Putative oxidoreductase.</text>
</comment>
<dbReference type="GO" id="GO:0016020">
    <property type="term" value="C:membrane"/>
    <property type="evidence" value="ECO:0007669"/>
    <property type="project" value="TreeGrafter"/>
</dbReference>
<evidence type="ECO:0000256" key="5">
    <source>
        <dbReference type="RuleBase" id="RU000363"/>
    </source>
</evidence>
<dbReference type="AlphaFoldDB" id="A0A4U0XDJ3"/>
<dbReference type="PANTHER" id="PTHR44196">
    <property type="entry name" value="DEHYDROGENASE/REDUCTASE SDR FAMILY MEMBER 7B"/>
    <property type="match status" value="1"/>
</dbReference>